<feature type="region of interest" description="Disordered" evidence="1">
    <location>
        <begin position="16"/>
        <end position="39"/>
    </location>
</feature>
<evidence type="ECO:0000313" key="3">
    <source>
        <dbReference type="Proteomes" id="UP001432322"/>
    </source>
</evidence>
<feature type="compositionally biased region" description="Basic and acidic residues" evidence="1">
    <location>
        <begin position="170"/>
        <end position="179"/>
    </location>
</feature>
<feature type="non-terminal residue" evidence="2">
    <location>
        <position position="1"/>
    </location>
</feature>
<gene>
    <name evidence="2" type="ORF">PFISCL1PPCAC_4702</name>
</gene>
<feature type="compositionally biased region" description="Basic and acidic residues" evidence="1">
    <location>
        <begin position="218"/>
        <end position="234"/>
    </location>
</feature>
<feature type="region of interest" description="Disordered" evidence="1">
    <location>
        <begin position="205"/>
        <end position="300"/>
    </location>
</feature>
<dbReference type="Proteomes" id="UP001432322">
    <property type="component" value="Unassembled WGS sequence"/>
</dbReference>
<feature type="region of interest" description="Disordered" evidence="1">
    <location>
        <begin position="165"/>
        <end position="188"/>
    </location>
</feature>
<feature type="compositionally biased region" description="Low complexity" evidence="1">
    <location>
        <begin position="274"/>
        <end position="293"/>
    </location>
</feature>
<dbReference type="AlphaFoldDB" id="A0AAV5V4F7"/>
<feature type="region of interest" description="Disordered" evidence="1">
    <location>
        <begin position="82"/>
        <end position="138"/>
    </location>
</feature>
<reference evidence="2" key="1">
    <citation type="submission" date="2023-10" db="EMBL/GenBank/DDBJ databases">
        <title>Genome assembly of Pristionchus species.</title>
        <authorList>
            <person name="Yoshida K."/>
            <person name="Sommer R.J."/>
        </authorList>
    </citation>
    <scope>NUCLEOTIDE SEQUENCE</scope>
    <source>
        <strain evidence="2">RS5133</strain>
    </source>
</reference>
<evidence type="ECO:0000256" key="1">
    <source>
        <dbReference type="SAM" id="MobiDB-lite"/>
    </source>
</evidence>
<name>A0AAV5V4F7_9BILA</name>
<feature type="compositionally biased region" description="Basic and acidic residues" evidence="1">
    <location>
        <begin position="259"/>
        <end position="273"/>
    </location>
</feature>
<comment type="caution">
    <text evidence="2">The sequence shown here is derived from an EMBL/GenBank/DDBJ whole genome shotgun (WGS) entry which is preliminary data.</text>
</comment>
<feature type="compositionally biased region" description="Low complexity" evidence="1">
    <location>
        <begin position="382"/>
        <end position="400"/>
    </location>
</feature>
<sequence>TVEVKTEAVEDTVVEENEAIDLNEEKKGTKSEESDGVDELVVPQSVGAKCDLVDSNLDMSDQEEEEETEEQVIEVVRKKRGRHFMSDEEKAARKRSRQQLFGQGEEVGKTKAKRNEKKEGEGIKKKRGRPSFKDVEEREKRLIEQQTTVTVEMKTEVVKDTVVEENEAIDWNHERKEEMNSQENGGEDELDTTALDAAIAQAEANAALERQRPTMPVLEKREEKGEEGNEETKDRKRVRFAPLPAKHHARRMPAKRKRTDKDEGQAMRTKKDISSLFSSFDAPSSSRSISSPDRTGRRASIIGAMRARASQLEQQEEHDTMDMVEDAMEEINLPIRAISYESPVKAPIDEFESDEEAVTVSSPSMLPSTMTLEKEVVRKTPTKTTVSPPTTVPREGAAPAKRQRAPPKTKKTAATPVKVTKESQRQAKAAAVAARRKAMAKGMRLRRLKRGLAKKLDKSADRWNLAARSMVEEEDRYWRTSTEVAPLEQLLSCGERLLSWPEIHNTRRNMAIEVEPRREEGEKKPESLHSGSSSVYLARAIDLKKASKDDGLAKIVKSFHRPRSPPIDWTYEEAETAEVARPTVPSLIVPGCALLCL</sequence>
<feature type="region of interest" description="Disordered" evidence="1">
    <location>
        <begin position="378"/>
        <end position="416"/>
    </location>
</feature>
<keyword evidence="3" id="KW-1185">Reference proteome</keyword>
<proteinExistence type="predicted"/>
<dbReference type="EMBL" id="BTSY01000002">
    <property type="protein sequence ID" value="GMT13405.1"/>
    <property type="molecule type" value="Genomic_DNA"/>
</dbReference>
<evidence type="ECO:0000313" key="2">
    <source>
        <dbReference type="EMBL" id="GMT13405.1"/>
    </source>
</evidence>
<accession>A0AAV5V4F7</accession>
<feature type="compositionally biased region" description="Basic and acidic residues" evidence="1">
    <location>
        <begin position="23"/>
        <end position="33"/>
    </location>
</feature>
<feature type="compositionally biased region" description="Basic residues" evidence="1">
    <location>
        <begin position="401"/>
        <end position="411"/>
    </location>
</feature>
<protein>
    <submittedName>
        <fullName evidence="2">Uncharacterized protein</fullName>
    </submittedName>
</protein>
<feature type="compositionally biased region" description="Basic residues" evidence="1">
    <location>
        <begin position="235"/>
        <end position="258"/>
    </location>
</feature>
<organism evidence="2 3">
    <name type="scientific">Pristionchus fissidentatus</name>
    <dbReference type="NCBI Taxonomy" id="1538716"/>
    <lineage>
        <taxon>Eukaryota</taxon>
        <taxon>Metazoa</taxon>
        <taxon>Ecdysozoa</taxon>
        <taxon>Nematoda</taxon>
        <taxon>Chromadorea</taxon>
        <taxon>Rhabditida</taxon>
        <taxon>Rhabditina</taxon>
        <taxon>Diplogasteromorpha</taxon>
        <taxon>Diplogasteroidea</taxon>
        <taxon>Neodiplogasteridae</taxon>
        <taxon>Pristionchus</taxon>
    </lineage>
</organism>